<sequence>MRGLRTGSLCSGRCSRGPLLRPARSQSAASVVTKASQAETVAEVDTLGLVLGRGAEGSWDAGVVGNPVVRCYIGDNEERWFMWYSGASNGATSSSGSGSDDADEDAAAGPSPPPGLAGVSPGAGGVGVAVSSDGVSWTRGRGAVEGARGAARAADVGLCLTPTGVDYWWTLDTAHLAVSDVQVFSNSSIQSGVGVYWMFYSGGDFSPLEAPSGMPGAPGAGAALEGLRMRPGLAMSQDGRNWARIEGEHHTGALFDVGAAGEWDELFVGHPTVIAAGPKDMRMFYHSYDANKGRFVIGLATSPDGFKWTKKGPVFEGSREPGAHDELGAAACQVIMDPDRRRFIMLYEGIAADGTRSIGAASSADGKSKWTRLAAPLLEASAAPAAWDAGGVGAPCAVPMAGGRWRLYYAGRASGGRGPGAWEGVGMALSQPGGDPFAQPFKRRTGAAGPAAAI</sequence>
<organism evidence="2 3">
    <name type="scientific">Raphidocelis subcapitata</name>
    <dbReference type="NCBI Taxonomy" id="307507"/>
    <lineage>
        <taxon>Eukaryota</taxon>
        <taxon>Viridiplantae</taxon>
        <taxon>Chlorophyta</taxon>
        <taxon>core chlorophytes</taxon>
        <taxon>Chlorophyceae</taxon>
        <taxon>CS clade</taxon>
        <taxon>Sphaeropleales</taxon>
        <taxon>Selenastraceae</taxon>
        <taxon>Raphidocelis</taxon>
    </lineage>
</organism>
<dbReference type="Gene3D" id="2.115.10.20">
    <property type="entry name" value="Glycosyl hydrolase domain, family 43"/>
    <property type="match status" value="2"/>
</dbReference>
<dbReference type="PANTHER" id="PTHR35279:SF1">
    <property type="entry name" value="ARABINANASE_LEVANSUCRASE_INVERTASE"/>
    <property type="match status" value="1"/>
</dbReference>
<dbReference type="STRING" id="307507.A0A2V0P3S8"/>
<evidence type="ECO:0008006" key="4">
    <source>
        <dbReference type="Google" id="ProtNLM"/>
    </source>
</evidence>
<dbReference type="Proteomes" id="UP000247498">
    <property type="component" value="Unassembled WGS sequence"/>
</dbReference>
<dbReference type="InterPro" id="IPR023296">
    <property type="entry name" value="Glyco_hydro_beta-prop_sf"/>
</dbReference>
<keyword evidence="3" id="KW-1185">Reference proteome</keyword>
<dbReference type="OrthoDB" id="3510at2759"/>
<gene>
    <name evidence="2" type="ORF">Rsub_06282</name>
</gene>
<protein>
    <recommendedName>
        <fullName evidence="4">Glycosyl hydrolase</fullName>
    </recommendedName>
</protein>
<dbReference type="InParanoid" id="A0A2V0P3S8"/>
<evidence type="ECO:0000313" key="2">
    <source>
        <dbReference type="EMBL" id="GBF93562.1"/>
    </source>
</evidence>
<dbReference type="SUPFAM" id="SSF75005">
    <property type="entry name" value="Arabinanase/levansucrase/invertase"/>
    <property type="match status" value="1"/>
</dbReference>
<dbReference type="EMBL" id="BDRX01000042">
    <property type="protein sequence ID" value="GBF93562.1"/>
    <property type="molecule type" value="Genomic_DNA"/>
</dbReference>
<evidence type="ECO:0000313" key="3">
    <source>
        <dbReference type="Proteomes" id="UP000247498"/>
    </source>
</evidence>
<dbReference type="AlphaFoldDB" id="A0A2V0P3S8"/>
<feature type="region of interest" description="Disordered" evidence="1">
    <location>
        <begin position="92"/>
        <end position="123"/>
    </location>
</feature>
<dbReference type="PANTHER" id="PTHR35279">
    <property type="match status" value="1"/>
</dbReference>
<proteinExistence type="predicted"/>
<comment type="caution">
    <text evidence="2">The sequence shown here is derived from an EMBL/GenBank/DDBJ whole genome shotgun (WGS) entry which is preliminary data.</text>
</comment>
<name>A0A2V0P3S8_9CHLO</name>
<evidence type="ECO:0000256" key="1">
    <source>
        <dbReference type="SAM" id="MobiDB-lite"/>
    </source>
</evidence>
<accession>A0A2V0P3S8</accession>
<dbReference type="FunCoup" id="A0A2V0P3S8">
    <property type="interactions" value="376"/>
</dbReference>
<reference evidence="2 3" key="1">
    <citation type="journal article" date="2018" name="Sci. Rep.">
        <title>Raphidocelis subcapitata (=Pseudokirchneriella subcapitata) provides an insight into genome evolution and environmental adaptations in the Sphaeropleales.</title>
        <authorList>
            <person name="Suzuki S."/>
            <person name="Yamaguchi H."/>
            <person name="Nakajima N."/>
            <person name="Kawachi M."/>
        </authorList>
    </citation>
    <scope>NUCLEOTIDE SEQUENCE [LARGE SCALE GENOMIC DNA]</scope>
    <source>
        <strain evidence="2 3">NIES-35</strain>
    </source>
</reference>